<dbReference type="Gene3D" id="3.40.50.300">
    <property type="entry name" value="P-loop containing nucleotide triphosphate hydrolases"/>
    <property type="match status" value="1"/>
</dbReference>
<feature type="domain" description="DNA mismatch repair proteins mutS family" evidence="10">
    <location>
        <begin position="444"/>
        <end position="460"/>
    </location>
</feature>
<keyword evidence="12" id="KW-1185">Reference proteome</keyword>
<dbReference type="PIRSF" id="PIRSF005813">
    <property type="entry name" value="MSH2"/>
    <property type="match status" value="1"/>
</dbReference>
<keyword evidence="3" id="KW-0547">Nucleotide-binding</keyword>
<dbReference type="Pfam" id="PF05190">
    <property type="entry name" value="MutS_IV"/>
    <property type="match status" value="1"/>
</dbReference>
<keyword evidence="9" id="KW-0175">Coiled coil</keyword>
<evidence type="ECO:0000313" key="11">
    <source>
        <dbReference type="EMBL" id="GMH87580.1"/>
    </source>
</evidence>
<keyword evidence="5" id="KW-0067">ATP-binding</keyword>
<keyword evidence="8" id="KW-0539">Nucleus</keyword>
<evidence type="ECO:0000256" key="2">
    <source>
        <dbReference type="ARBA" id="ARBA00006271"/>
    </source>
</evidence>
<evidence type="ECO:0000256" key="7">
    <source>
        <dbReference type="ARBA" id="ARBA00023204"/>
    </source>
</evidence>
<keyword evidence="7" id="KW-0234">DNA repair</keyword>
<dbReference type="GO" id="GO:0006312">
    <property type="term" value="P:mitotic recombination"/>
    <property type="evidence" value="ECO:0007669"/>
    <property type="project" value="TreeGrafter"/>
</dbReference>
<dbReference type="InterPro" id="IPR036187">
    <property type="entry name" value="DNA_mismatch_repair_MutS_sf"/>
</dbReference>
<dbReference type="InterPro" id="IPR007861">
    <property type="entry name" value="DNA_mismatch_repair_MutS_clamp"/>
</dbReference>
<dbReference type="SMART" id="SM00533">
    <property type="entry name" value="MUTSd"/>
    <property type="match status" value="1"/>
</dbReference>
<evidence type="ECO:0000259" key="10">
    <source>
        <dbReference type="PROSITE" id="PS00486"/>
    </source>
</evidence>
<dbReference type="PROSITE" id="PS00486">
    <property type="entry name" value="DNA_MISMATCH_REPAIR_2"/>
    <property type="match status" value="1"/>
</dbReference>
<dbReference type="Proteomes" id="UP001165085">
    <property type="component" value="Unassembled WGS sequence"/>
</dbReference>
<comment type="subcellular location">
    <subcellularLocation>
        <location evidence="1">Nucleus</location>
    </subcellularLocation>
</comment>
<gene>
    <name evidence="11" type="ORF">TrST_g5980</name>
</gene>
<evidence type="ECO:0000256" key="4">
    <source>
        <dbReference type="ARBA" id="ARBA00022763"/>
    </source>
</evidence>
<dbReference type="SUPFAM" id="SSF48334">
    <property type="entry name" value="DNA repair protein MutS, domain III"/>
    <property type="match status" value="1"/>
</dbReference>
<dbReference type="GO" id="GO:0006298">
    <property type="term" value="P:mismatch repair"/>
    <property type="evidence" value="ECO:0007669"/>
    <property type="project" value="InterPro"/>
</dbReference>
<keyword evidence="4" id="KW-0227">DNA damage</keyword>
<evidence type="ECO:0000256" key="8">
    <source>
        <dbReference type="ARBA" id="ARBA00023242"/>
    </source>
</evidence>
<evidence type="ECO:0000256" key="3">
    <source>
        <dbReference type="ARBA" id="ARBA00022741"/>
    </source>
</evidence>
<dbReference type="FunFam" id="3.40.50.300:FF:002852">
    <property type="entry name" value="Mismatch repair protein"/>
    <property type="match status" value="1"/>
</dbReference>
<dbReference type="Gene3D" id="1.10.1420.10">
    <property type="match status" value="2"/>
</dbReference>
<organism evidence="11 12">
    <name type="scientific">Triparma strigata</name>
    <dbReference type="NCBI Taxonomy" id="1606541"/>
    <lineage>
        <taxon>Eukaryota</taxon>
        <taxon>Sar</taxon>
        <taxon>Stramenopiles</taxon>
        <taxon>Ochrophyta</taxon>
        <taxon>Bolidophyceae</taxon>
        <taxon>Parmales</taxon>
        <taxon>Triparmaceae</taxon>
        <taxon>Triparma</taxon>
    </lineage>
</organism>
<evidence type="ECO:0000256" key="6">
    <source>
        <dbReference type="ARBA" id="ARBA00023125"/>
    </source>
</evidence>
<dbReference type="PANTHER" id="PTHR11361:SF35">
    <property type="entry name" value="DNA MISMATCH REPAIR PROTEIN MSH2"/>
    <property type="match status" value="1"/>
</dbReference>
<sequence length="584" mass="64398">MPVQLDSIALAAINLLPPHAANQRSSNDSVFSVLNRTVTTLGKKRLTEWCGAPLTDLKQIEGRQDIVAGFVEEDEGLSSLRVGLKSVCGDVEKVLNKVKGKSKGGLKEMYDLYVFVRGVKTVAGLLGMPALEKYRTTLEECSEQCEQMLNLCETVINMKLAPRDFVVNDSFSEELAELKEEMDKTTGEIEEEYAEAQELWSSETGAKLSDVRLEQDKNGAYYFRIPDTNAEKKLRNIDSFRVCSILKNGVHFETKLLKRLSDGYASNLRDYKKAQASVVSNAMEILETYLDVICEACTAIGELDSLQSMAQAAVMSGAGYIRPTLTDLEEGGKIEIENGRHPCVELTTNNYIPNDYDLAPESSKFTIITGPNMGGKSTYIRGLGSIVAMAQIGSFVPADSCTINIVDSILCRVGAGDKQNEGISTFMAEMCEASDILKKATSRSLIIIDELGRGTSTFDGYGLAWAISEYIAKEVKSFTLFATHFHELTRMDRTIPSVTNLHVSAMKDGEDLVFLYKVEKGVCGQSFGIQVAEIAAVPEKVIREAKRKAKELEGDGRSILKKFRDFERNIVEGEHFVDVVKGVF</sequence>
<dbReference type="InterPro" id="IPR007696">
    <property type="entry name" value="DNA_mismatch_repair_MutS_core"/>
</dbReference>
<dbReference type="InterPro" id="IPR000432">
    <property type="entry name" value="DNA_mismatch_repair_MutS_C"/>
</dbReference>
<feature type="coiled-coil region" evidence="9">
    <location>
        <begin position="131"/>
        <end position="199"/>
    </location>
</feature>
<dbReference type="SMART" id="SM00534">
    <property type="entry name" value="MUTSac"/>
    <property type="match status" value="1"/>
</dbReference>
<dbReference type="SUPFAM" id="SSF52540">
    <property type="entry name" value="P-loop containing nucleoside triphosphate hydrolases"/>
    <property type="match status" value="1"/>
</dbReference>
<keyword evidence="6" id="KW-0238">DNA-binding</keyword>
<comment type="caution">
    <text evidence="11">The sequence shown here is derived from an EMBL/GenBank/DDBJ whole genome shotgun (WGS) entry which is preliminary data.</text>
</comment>
<dbReference type="Pfam" id="PF00488">
    <property type="entry name" value="MutS_V"/>
    <property type="match status" value="1"/>
</dbReference>
<dbReference type="EMBL" id="BRXY01000331">
    <property type="protein sequence ID" value="GMH87580.1"/>
    <property type="molecule type" value="Genomic_DNA"/>
</dbReference>
<dbReference type="InterPro" id="IPR011184">
    <property type="entry name" value="DNA_mismatch_repair_Msh2"/>
</dbReference>
<protein>
    <recommendedName>
        <fullName evidence="10">DNA mismatch repair proteins mutS family domain-containing protein</fullName>
    </recommendedName>
</protein>
<dbReference type="GO" id="GO:0005524">
    <property type="term" value="F:ATP binding"/>
    <property type="evidence" value="ECO:0007669"/>
    <property type="project" value="UniProtKB-KW"/>
</dbReference>
<dbReference type="PANTHER" id="PTHR11361">
    <property type="entry name" value="DNA MISMATCH REPAIR PROTEIN MUTS FAMILY MEMBER"/>
    <property type="match status" value="1"/>
</dbReference>
<accession>A0A9W7BK05</accession>
<proteinExistence type="inferred from homology"/>
<dbReference type="InterPro" id="IPR045076">
    <property type="entry name" value="MutS"/>
</dbReference>
<reference evidence="12" key="1">
    <citation type="journal article" date="2023" name="Commun. Biol.">
        <title>Genome analysis of Parmales, the sister group of diatoms, reveals the evolutionary specialization of diatoms from phago-mixotrophs to photoautotrophs.</title>
        <authorList>
            <person name="Ban H."/>
            <person name="Sato S."/>
            <person name="Yoshikawa S."/>
            <person name="Yamada K."/>
            <person name="Nakamura Y."/>
            <person name="Ichinomiya M."/>
            <person name="Sato N."/>
            <person name="Blanc-Mathieu R."/>
            <person name="Endo H."/>
            <person name="Kuwata A."/>
            <person name="Ogata H."/>
        </authorList>
    </citation>
    <scope>NUCLEOTIDE SEQUENCE [LARGE SCALE GENOMIC DNA]</scope>
    <source>
        <strain evidence="12">NIES 3701</strain>
    </source>
</reference>
<comment type="similarity">
    <text evidence="2">Belongs to the DNA mismatch repair MutS family.</text>
</comment>
<evidence type="ECO:0000256" key="5">
    <source>
        <dbReference type="ARBA" id="ARBA00022840"/>
    </source>
</evidence>
<evidence type="ECO:0000313" key="12">
    <source>
        <dbReference type="Proteomes" id="UP001165085"/>
    </source>
</evidence>
<evidence type="ECO:0000256" key="9">
    <source>
        <dbReference type="SAM" id="Coils"/>
    </source>
</evidence>
<dbReference type="GO" id="GO:0032301">
    <property type="term" value="C:MutSalpha complex"/>
    <property type="evidence" value="ECO:0007669"/>
    <property type="project" value="TreeGrafter"/>
</dbReference>
<dbReference type="GO" id="GO:0140664">
    <property type="term" value="F:ATP-dependent DNA damage sensor activity"/>
    <property type="evidence" value="ECO:0007669"/>
    <property type="project" value="InterPro"/>
</dbReference>
<dbReference type="InterPro" id="IPR027417">
    <property type="entry name" value="P-loop_NTPase"/>
</dbReference>
<name>A0A9W7BK05_9STRA</name>
<dbReference type="GO" id="GO:0030983">
    <property type="term" value="F:mismatched DNA binding"/>
    <property type="evidence" value="ECO:0007669"/>
    <property type="project" value="InterPro"/>
</dbReference>
<dbReference type="AlphaFoldDB" id="A0A9W7BK05"/>
<dbReference type="OrthoDB" id="295033at2759"/>
<evidence type="ECO:0000256" key="1">
    <source>
        <dbReference type="ARBA" id="ARBA00004123"/>
    </source>
</evidence>
<dbReference type="Pfam" id="PF05192">
    <property type="entry name" value="MutS_III"/>
    <property type="match status" value="1"/>
</dbReference>